<organism evidence="2 3">
    <name type="scientific">Asaccharospora irregularis DSM 2635</name>
    <dbReference type="NCBI Taxonomy" id="1121321"/>
    <lineage>
        <taxon>Bacteria</taxon>
        <taxon>Bacillati</taxon>
        <taxon>Bacillota</taxon>
        <taxon>Clostridia</taxon>
        <taxon>Peptostreptococcales</taxon>
        <taxon>Peptostreptococcaceae</taxon>
        <taxon>Asaccharospora</taxon>
    </lineage>
</organism>
<keyword evidence="1" id="KW-0812">Transmembrane</keyword>
<dbReference type="EMBL" id="FQWX01000004">
    <property type="protein sequence ID" value="SHG61587.1"/>
    <property type="molecule type" value="Genomic_DNA"/>
</dbReference>
<keyword evidence="1" id="KW-1133">Transmembrane helix</keyword>
<feature type="transmembrane region" description="Helical" evidence="1">
    <location>
        <begin position="193"/>
        <end position="213"/>
    </location>
</feature>
<feature type="transmembrane region" description="Helical" evidence="1">
    <location>
        <begin position="219"/>
        <end position="235"/>
    </location>
</feature>
<dbReference type="OrthoDB" id="1750748at2"/>
<gene>
    <name evidence="2" type="ORF">SAMN04488530_10451</name>
</gene>
<dbReference type="STRING" id="1121321.SAMN04488530_10451"/>
<evidence type="ECO:0000313" key="2">
    <source>
        <dbReference type="EMBL" id="SHG61587.1"/>
    </source>
</evidence>
<proteinExistence type="predicted"/>
<accession>A0A1M5L992</accession>
<dbReference type="AlphaFoldDB" id="A0A1M5L992"/>
<sequence length="245" mass="27781">MSNISKEGEKFIEDLNLYLFSTGKSEQQIKEFIQEAEEHLILGEKEGKTIKDIFGDSPEEYAKSVAKEISFDKVDVLQTAFIFILGFGAWIFLGGIDNKVFTMSLVEAAATPIIFLITLFLIFYSSRKFAFKDKKWTISLFVIFILNIASLVVVGLIGRSMDQTIVLNRLIVNLIIIILFVSLFIISKKIDTWILMLPFIWYVGVIISNFTSINLADNSVLRIVSPILGLVFTVLESKRMTREKA</sequence>
<feature type="transmembrane region" description="Helical" evidence="1">
    <location>
        <begin position="136"/>
        <end position="158"/>
    </location>
</feature>
<name>A0A1M5L992_9FIRM</name>
<dbReference type="Proteomes" id="UP000243255">
    <property type="component" value="Unassembled WGS sequence"/>
</dbReference>
<keyword evidence="3" id="KW-1185">Reference proteome</keyword>
<feature type="transmembrane region" description="Helical" evidence="1">
    <location>
        <begin position="170"/>
        <end position="186"/>
    </location>
</feature>
<feature type="transmembrane region" description="Helical" evidence="1">
    <location>
        <begin position="76"/>
        <end position="96"/>
    </location>
</feature>
<feature type="transmembrane region" description="Helical" evidence="1">
    <location>
        <begin position="102"/>
        <end position="124"/>
    </location>
</feature>
<evidence type="ECO:0000256" key="1">
    <source>
        <dbReference type="SAM" id="Phobius"/>
    </source>
</evidence>
<dbReference type="PANTHER" id="PTHR41307:SF1">
    <property type="entry name" value="MEMBRANE PROTEIN"/>
    <property type="match status" value="1"/>
</dbReference>
<evidence type="ECO:0000313" key="3">
    <source>
        <dbReference type="Proteomes" id="UP000243255"/>
    </source>
</evidence>
<protein>
    <submittedName>
        <fullName evidence="2">Uncharacterized membrane-anchored protein</fullName>
    </submittedName>
</protein>
<keyword evidence="1" id="KW-0472">Membrane</keyword>
<reference evidence="3" key="1">
    <citation type="submission" date="2016-11" db="EMBL/GenBank/DDBJ databases">
        <authorList>
            <person name="Varghese N."/>
            <person name="Submissions S."/>
        </authorList>
    </citation>
    <scope>NUCLEOTIDE SEQUENCE [LARGE SCALE GENOMIC DNA]</scope>
    <source>
        <strain evidence="3">DSM 2635</strain>
    </source>
</reference>
<dbReference type="RefSeq" id="WP_073124152.1">
    <property type="nucleotide sequence ID" value="NZ_BAABCH010000006.1"/>
</dbReference>
<dbReference type="SUPFAM" id="SSF158560">
    <property type="entry name" value="BH3980-like"/>
    <property type="match status" value="1"/>
</dbReference>
<dbReference type="PANTHER" id="PTHR41307">
    <property type="entry name" value="MEMBRANE PROTEIN-RELATED"/>
    <property type="match status" value="1"/>
</dbReference>